<evidence type="ECO:0000313" key="2">
    <source>
        <dbReference type="EMBL" id="RUR23441.1"/>
    </source>
</evidence>
<dbReference type="Gene3D" id="3.40.50.1820">
    <property type="entry name" value="alpha/beta hydrolase"/>
    <property type="match status" value="1"/>
</dbReference>
<dbReference type="SUPFAM" id="SSF53474">
    <property type="entry name" value="alpha/beta-Hydrolases"/>
    <property type="match status" value="1"/>
</dbReference>
<gene>
    <name evidence="1" type="ORF">DGG96_05765</name>
    <name evidence="2" type="ORF">ELY20_07490</name>
</gene>
<dbReference type="EMBL" id="QHJG01000007">
    <property type="protein sequence ID" value="PWY56628.1"/>
    <property type="molecule type" value="Genomic_DNA"/>
</dbReference>
<dbReference type="InterPro" id="IPR029058">
    <property type="entry name" value="AB_hydrolase_fold"/>
</dbReference>
<evidence type="ECO:0000313" key="3">
    <source>
        <dbReference type="Proteomes" id="UP000247152"/>
    </source>
</evidence>
<dbReference type="EMBL" id="RZGX01000008">
    <property type="protein sequence ID" value="RUR23441.1"/>
    <property type="molecule type" value="Genomic_DNA"/>
</dbReference>
<evidence type="ECO:0000313" key="1">
    <source>
        <dbReference type="EMBL" id="PWY56628.1"/>
    </source>
</evidence>
<evidence type="ECO:0000313" key="4">
    <source>
        <dbReference type="Proteomes" id="UP000287374"/>
    </source>
</evidence>
<dbReference type="Proteomes" id="UP000287374">
    <property type="component" value="Unassembled WGS sequence"/>
</dbReference>
<sequence>MPFVKPKCTIGLLLSAAHLAYRVVGKDNDLRDEKRDAYVTTEQLECDIDKSGYRITKKTNADVINSNGLTAVRLEPNDNKSPIIISFRGTDSIRDVFSDINVLLTGTVERKLQKKAFSFLKKQKKIFPVEK</sequence>
<accession>A0A317U608</accession>
<dbReference type="AlphaFoldDB" id="A0A317U608"/>
<keyword evidence="4" id="KW-1185">Reference proteome</keyword>
<proteinExistence type="predicted"/>
<organism evidence="1 3">
    <name type="scientific">Legionella qingyii</name>
    <dbReference type="NCBI Taxonomy" id="2184757"/>
    <lineage>
        <taxon>Bacteria</taxon>
        <taxon>Pseudomonadati</taxon>
        <taxon>Pseudomonadota</taxon>
        <taxon>Gammaproteobacteria</taxon>
        <taxon>Legionellales</taxon>
        <taxon>Legionellaceae</taxon>
        <taxon>Legionella</taxon>
    </lineage>
</organism>
<reference evidence="1 3" key="1">
    <citation type="submission" date="2018-05" db="EMBL/GenBank/DDBJ databases">
        <title>Legionella qingyii sp.nov., whole genome shotgun sequence.</title>
        <authorList>
            <person name="Wu H."/>
            <person name="Zhu Q."/>
            <person name="Hu C."/>
        </authorList>
    </citation>
    <scope>NUCLEOTIDE SEQUENCE [LARGE SCALE GENOMIC DNA]</scope>
    <source>
        <strain evidence="1 3">HEB18</strain>
    </source>
</reference>
<name>A0A317U608_9GAMM</name>
<comment type="caution">
    <text evidence="1">The sequence shown here is derived from an EMBL/GenBank/DDBJ whole genome shotgun (WGS) entry which is preliminary data.</text>
</comment>
<protein>
    <submittedName>
        <fullName evidence="1">Uncharacterized protein</fullName>
    </submittedName>
</protein>
<reference evidence="2 4" key="2">
    <citation type="submission" date="2018-12" db="EMBL/GenBank/DDBJ databases">
        <title>Legionella sp,whole genome shotgun sequence.</title>
        <authorList>
            <person name="Wu H."/>
        </authorList>
    </citation>
    <scope>NUCLEOTIDE SEQUENCE [LARGE SCALE GENOMIC DNA]</scope>
    <source>
        <strain evidence="4">km489</strain>
        <strain evidence="2">Km489</strain>
    </source>
</reference>
<dbReference type="Proteomes" id="UP000247152">
    <property type="component" value="Unassembled WGS sequence"/>
</dbReference>
<dbReference type="RefSeq" id="WP_110142006.1">
    <property type="nucleotide sequence ID" value="NZ_QHJG01000007.1"/>
</dbReference>